<dbReference type="AlphaFoldDB" id="A0A7K0E0F7"/>
<dbReference type="EMBL" id="WEGI01000018">
    <property type="protein sequence ID" value="MQY31267.1"/>
    <property type="molecule type" value="Genomic_DNA"/>
</dbReference>
<evidence type="ECO:0000313" key="2">
    <source>
        <dbReference type="Proteomes" id="UP000431401"/>
    </source>
</evidence>
<dbReference type="Proteomes" id="UP000431401">
    <property type="component" value="Unassembled WGS sequence"/>
</dbReference>
<proteinExistence type="predicted"/>
<gene>
    <name evidence="1" type="ORF">NRB56_68760</name>
</gene>
<organism evidence="1 2">
    <name type="scientific">Nocardia aurantia</name>
    <dbReference type="NCBI Taxonomy" id="2585199"/>
    <lineage>
        <taxon>Bacteria</taxon>
        <taxon>Bacillati</taxon>
        <taxon>Actinomycetota</taxon>
        <taxon>Actinomycetes</taxon>
        <taxon>Mycobacteriales</taxon>
        <taxon>Nocardiaceae</taxon>
        <taxon>Nocardia</taxon>
    </lineage>
</organism>
<evidence type="ECO:0000313" key="1">
    <source>
        <dbReference type="EMBL" id="MQY31267.1"/>
    </source>
</evidence>
<sequence length="250" mass="28716">MRLSSRMKFRPSAARRIVHVQGVVSRSPGGCTTYDCESEGGTKDLRKLYSSSMAGETEHAKGADGTWLAKRWLERTTRAQVRWEQPDPIAVRKLTFDRPGGTFSFDIGGSLVGGEVDSQDFFAEVKKYKDAQDQPALFRQFLAKCFRAYDQRPERCDNFMWITWAPFNSTDWSKLDKPEKLESCVRENWKYNFTTQEEAQAADLSGNIVKEVAQRIWILVLSDKQVDHLSMSDRHLSVIAEYETLERAKR</sequence>
<protein>
    <submittedName>
        <fullName evidence="1">Uncharacterized protein</fullName>
    </submittedName>
</protein>
<reference evidence="1 2" key="1">
    <citation type="submission" date="2019-10" db="EMBL/GenBank/DDBJ databases">
        <title>Nocardia macrotermitis sp. nov. and Nocardia aurantia sp. nov., isolated from the gut of fungus growing-termite Macrotermes natalensis.</title>
        <authorList>
            <person name="Benndorf R."/>
            <person name="Schwitalla J."/>
            <person name="Martin K."/>
            <person name="De Beer W."/>
            <person name="Kaster A.-K."/>
            <person name="Vollmers J."/>
            <person name="Poulsen M."/>
            <person name="Beemelmanns C."/>
        </authorList>
    </citation>
    <scope>NUCLEOTIDE SEQUENCE [LARGE SCALE GENOMIC DNA]</scope>
    <source>
        <strain evidence="1 2">RB56</strain>
    </source>
</reference>
<name>A0A7K0E0F7_9NOCA</name>
<keyword evidence="2" id="KW-1185">Reference proteome</keyword>
<comment type="caution">
    <text evidence="1">The sequence shown here is derived from an EMBL/GenBank/DDBJ whole genome shotgun (WGS) entry which is preliminary data.</text>
</comment>
<accession>A0A7K0E0F7</accession>